<dbReference type="EMBL" id="FOXA01000004">
    <property type="protein sequence ID" value="SFP24554.1"/>
    <property type="molecule type" value="Genomic_DNA"/>
</dbReference>
<dbReference type="InterPro" id="IPR000620">
    <property type="entry name" value="EamA_dom"/>
</dbReference>
<accession>A0A1I5NRZ9</accession>
<evidence type="ECO:0000259" key="2">
    <source>
        <dbReference type="Pfam" id="PF00892"/>
    </source>
</evidence>
<feature type="transmembrane region" description="Helical" evidence="1">
    <location>
        <begin position="267"/>
        <end position="285"/>
    </location>
</feature>
<evidence type="ECO:0000313" key="3">
    <source>
        <dbReference type="EMBL" id="SFP24554.1"/>
    </source>
</evidence>
<dbReference type="SUPFAM" id="SSF103481">
    <property type="entry name" value="Multidrug resistance efflux transporter EmrE"/>
    <property type="match status" value="2"/>
</dbReference>
<feature type="transmembrane region" description="Helical" evidence="1">
    <location>
        <begin position="97"/>
        <end position="117"/>
    </location>
</feature>
<dbReference type="OrthoDB" id="9810239at2"/>
<dbReference type="RefSeq" id="WP_093419632.1">
    <property type="nucleotide sequence ID" value="NZ_FOXA01000004.1"/>
</dbReference>
<organism evidence="3 4">
    <name type="scientific">Tranquillimonas alkanivorans</name>
    <dbReference type="NCBI Taxonomy" id="441119"/>
    <lineage>
        <taxon>Bacteria</taxon>
        <taxon>Pseudomonadati</taxon>
        <taxon>Pseudomonadota</taxon>
        <taxon>Alphaproteobacteria</taxon>
        <taxon>Rhodobacterales</taxon>
        <taxon>Roseobacteraceae</taxon>
        <taxon>Tranquillimonas</taxon>
    </lineage>
</organism>
<dbReference type="Pfam" id="PF00892">
    <property type="entry name" value="EamA"/>
    <property type="match status" value="1"/>
</dbReference>
<dbReference type="PANTHER" id="PTHR22911">
    <property type="entry name" value="ACYL-MALONYL CONDENSING ENZYME-RELATED"/>
    <property type="match status" value="1"/>
</dbReference>
<feature type="transmembrane region" description="Helical" evidence="1">
    <location>
        <begin position="154"/>
        <end position="175"/>
    </location>
</feature>
<feature type="transmembrane region" description="Helical" evidence="1">
    <location>
        <begin position="211"/>
        <end position="230"/>
    </location>
</feature>
<protein>
    <submittedName>
        <fullName evidence="3">EamA domain-containing membrane protein RarD</fullName>
    </submittedName>
</protein>
<dbReference type="GO" id="GO:0016020">
    <property type="term" value="C:membrane"/>
    <property type="evidence" value="ECO:0007669"/>
    <property type="project" value="InterPro"/>
</dbReference>
<keyword evidence="1" id="KW-0472">Membrane</keyword>
<dbReference type="InterPro" id="IPR037185">
    <property type="entry name" value="EmrE-like"/>
</dbReference>
<feature type="domain" description="EamA" evidence="2">
    <location>
        <begin position="8"/>
        <end position="140"/>
    </location>
</feature>
<reference evidence="3 4" key="1">
    <citation type="submission" date="2016-10" db="EMBL/GenBank/DDBJ databases">
        <authorList>
            <person name="de Groot N.N."/>
        </authorList>
    </citation>
    <scope>NUCLEOTIDE SEQUENCE [LARGE SCALE GENOMIC DNA]</scope>
    <source>
        <strain evidence="3 4">DSM 19547</strain>
    </source>
</reference>
<dbReference type="PANTHER" id="PTHR22911:SF135">
    <property type="entry name" value="BLR4310 PROTEIN"/>
    <property type="match status" value="1"/>
</dbReference>
<keyword evidence="1" id="KW-0812">Transmembrane</keyword>
<keyword evidence="4" id="KW-1185">Reference proteome</keyword>
<feature type="transmembrane region" description="Helical" evidence="1">
    <location>
        <begin position="124"/>
        <end position="142"/>
    </location>
</feature>
<sequence length="305" mass="31190">MLRDTYSGLALAAFGALILTPDTLFMRLSGMDGFQMVAWRGLLMGALLLAAWVVLRGGRVGAEARALARPAGLVLVSCHLSNSLIFSFAIANAPVPVVLFGLATVPVASAILSRVVLGERTHWSTWATTAAVLSGIALAVFGGGHGEVGGGGGALLGAVLGLSAAIVMALNFVVIRGHPGLPVMPGIGTGAFCAGLVGLAVTGPADMTDGSVPAIAVTGLVILPVSFLSMSLASRMTATANVSLLMLLETVLGPAWLWLFLDEPPTPPMILGGAVVVISLAVYLCGMRWRGRRNAAMARAVAVWE</sequence>
<evidence type="ECO:0000256" key="1">
    <source>
        <dbReference type="SAM" id="Phobius"/>
    </source>
</evidence>
<dbReference type="Proteomes" id="UP000199356">
    <property type="component" value="Unassembled WGS sequence"/>
</dbReference>
<feature type="transmembrane region" description="Helical" evidence="1">
    <location>
        <begin position="67"/>
        <end position="91"/>
    </location>
</feature>
<name>A0A1I5NRZ9_9RHOB</name>
<dbReference type="AlphaFoldDB" id="A0A1I5NRZ9"/>
<feature type="transmembrane region" description="Helical" evidence="1">
    <location>
        <begin position="37"/>
        <end position="55"/>
    </location>
</feature>
<feature type="transmembrane region" description="Helical" evidence="1">
    <location>
        <begin position="242"/>
        <end position="261"/>
    </location>
</feature>
<gene>
    <name evidence="3" type="ORF">SAMN04488047_10452</name>
</gene>
<evidence type="ECO:0000313" key="4">
    <source>
        <dbReference type="Proteomes" id="UP000199356"/>
    </source>
</evidence>
<proteinExistence type="predicted"/>
<keyword evidence="1" id="KW-1133">Transmembrane helix</keyword>
<feature type="transmembrane region" description="Helical" evidence="1">
    <location>
        <begin position="187"/>
        <end position="205"/>
    </location>
</feature>
<dbReference type="STRING" id="441119.SAMN04488047_10452"/>